<evidence type="ECO:0000256" key="1">
    <source>
        <dbReference type="SAM" id="MobiDB-lite"/>
    </source>
</evidence>
<protein>
    <recommendedName>
        <fullName evidence="4">NADH-ubiquinone oxidoreductase 17.8 kDa subunit</fullName>
    </recommendedName>
</protein>
<evidence type="ECO:0008006" key="4">
    <source>
        <dbReference type="Google" id="ProtNLM"/>
    </source>
</evidence>
<sequence length="206" mass="23138">MQPLRRTAARSAQRLRQPIQRQSQRRCAGDHHGPELVSEGTAAHEKNPPPKNESLGAGFFIALASLPVGLAIHKFTVQGTDDQPYFTRLIRDTYAQYAIKWAERNDLHTQAMQQAAADRVLFLNETNQGEPWIDHRYPEMMNASSPWNVRAGHGSADMSELIAKYKKEHAEIDALKLQQLKENKVPREQPVVHFKKLTPAAADSGA</sequence>
<gene>
    <name evidence="2" type="ORF">AC578_1395</name>
</gene>
<keyword evidence="3" id="KW-1185">Reference proteome</keyword>
<reference evidence="2 3" key="1">
    <citation type="submission" date="2015-07" db="EMBL/GenBank/DDBJ databases">
        <title>Comparative genomics of the Sigatoka disease complex on banana suggests a link between parallel evolutionary changes in Pseudocercospora fijiensis and Pseudocercospora eumusae and increased virulence on the banana host.</title>
        <authorList>
            <person name="Chang T.-C."/>
            <person name="Salvucci A."/>
            <person name="Crous P.W."/>
            <person name="Stergiopoulos I."/>
        </authorList>
    </citation>
    <scope>NUCLEOTIDE SEQUENCE [LARGE SCALE GENOMIC DNA]</scope>
    <source>
        <strain evidence="2 3">CBS 114824</strain>
    </source>
</reference>
<dbReference type="OrthoDB" id="2120038at2759"/>
<dbReference type="Proteomes" id="UP000070133">
    <property type="component" value="Unassembled WGS sequence"/>
</dbReference>
<proteinExistence type="predicted"/>
<dbReference type="PANTHER" id="PTHR42100:SF1">
    <property type="entry name" value="OXIDOREDUCTASE 178 KDA SUBUNIT, PUTATIVE (AFU_ORTHOLOGUE AFUA_8G04320)-RELATED"/>
    <property type="match status" value="1"/>
</dbReference>
<evidence type="ECO:0000313" key="2">
    <source>
        <dbReference type="EMBL" id="KXT06204.1"/>
    </source>
</evidence>
<dbReference type="STRING" id="321146.A0A139HUP5"/>
<comment type="caution">
    <text evidence="2">The sequence shown here is derived from an EMBL/GenBank/DDBJ whole genome shotgun (WGS) entry which is preliminary data.</text>
</comment>
<dbReference type="EMBL" id="LFZN01000008">
    <property type="protein sequence ID" value="KXT06204.1"/>
    <property type="molecule type" value="Genomic_DNA"/>
</dbReference>
<feature type="region of interest" description="Disordered" evidence="1">
    <location>
        <begin position="1"/>
        <end position="51"/>
    </location>
</feature>
<name>A0A139HUP5_9PEZI</name>
<dbReference type="GO" id="GO:0005739">
    <property type="term" value="C:mitochondrion"/>
    <property type="evidence" value="ECO:0007669"/>
    <property type="project" value="InterPro"/>
</dbReference>
<organism evidence="2 3">
    <name type="scientific">Pseudocercospora eumusae</name>
    <dbReference type="NCBI Taxonomy" id="321146"/>
    <lineage>
        <taxon>Eukaryota</taxon>
        <taxon>Fungi</taxon>
        <taxon>Dikarya</taxon>
        <taxon>Ascomycota</taxon>
        <taxon>Pezizomycotina</taxon>
        <taxon>Dothideomycetes</taxon>
        <taxon>Dothideomycetidae</taxon>
        <taxon>Mycosphaerellales</taxon>
        <taxon>Mycosphaerellaceae</taxon>
        <taxon>Pseudocercospora</taxon>
    </lineage>
</organism>
<accession>A0A139HUP5</accession>
<dbReference type="PANTHER" id="PTHR42100">
    <property type="entry name" value="OXIDOREDUCTASE 178 KDA SUBUNIT, PUTATIVE (AFU_ORTHOLOGUE AFUA_8G04320)-RELATED"/>
    <property type="match status" value="1"/>
</dbReference>
<evidence type="ECO:0000313" key="3">
    <source>
        <dbReference type="Proteomes" id="UP000070133"/>
    </source>
</evidence>
<dbReference type="AlphaFoldDB" id="A0A139HUP5"/>
<dbReference type="InterPro" id="IPR034444">
    <property type="entry name" value="Nuo17.8"/>
</dbReference>